<organism evidence="1 2">
    <name type="scientific">[Clostridium] leptum</name>
    <dbReference type="NCBI Taxonomy" id="1535"/>
    <lineage>
        <taxon>Bacteria</taxon>
        <taxon>Bacillati</taxon>
        <taxon>Bacillota</taxon>
        <taxon>Clostridia</taxon>
        <taxon>Eubacteriales</taxon>
        <taxon>Oscillospiraceae</taxon>
        <taxon>Oscillospiraceae incertae sedis</taxon>
    </lineage>
</organism>
<protein>
    <submittedName>
        <fullName evidence="1">ATPase</fullName>
    </submittedName>
</protein>
<dbReference type="Proteomes" id="UP000284751">
    <property type="component" value="Unassembled WGS sequence"/>
</dbReference>
<accession>A0A412AY03</accession>
<name>A0A412AY03_9FIRM</name>
<dbReference type="AlphaFoldDB" id="A0A412AY03"/>
<sequence length="154" mass="17436">MNVSSLLDELDEMIDSAWNMPLSGGKALVDAERVREIVDKIRSSLPQEIRQAKAIVSDRSQIIADAKREAETVVRVAEERARVMVNQDEIVRQAQARGSELLSQSQTKAREIRRAANEYVDDLMKRTDEQMTANLAELRKTRQNLKASQRSGNQ</sequence>
<dbReference type="EMBL" id="QRTC01000020">
    <property type="protein sequence ID" value="RGQ41276.1"/>
    <property type="molecule type" value="Genomic_DNA"/>
</dbReference>
<evidence type="ECO:0000313" key="1">
    <source>
        <dbReference type="EMBL" id="RGQ41276.1"/>
    </source>
</evidence>
<proteinExistence type="predicted"/>
<evidence type="ECO:0000313" key="2">
    <source>
        <dbReference type="Proteomes" id="UP000284751"/>
    </source>
</evidence>
<reference evidence="1 2" key="1">
    <citation type="submission" date="2018-08" db="EMBL/GenBank/DDBJ databases">
        <title>A genome reference for cultivated species of the human gut microbiota.</title>
        <authorList>
            <person name="Zou Y."/>
            <person name="Xue W."/>
            <person name="Luo G."/>
        </authorList>
    </citation>
    <scope>NUCLEOTIDE SEQUENCE [LARGE SCALE GENOMIC DNA]</scope>
    <source>
        <strain evidence="1 2">AF28-26</strain>
    </source>
</reference>
<gene>
    <name evidence="1" type="ORF">DWY99_06500</name>
</gene>
<comment type="caution">
    <text evidence="1">The sequence shown here is derived from an EMBL/GenBank/DDBJ whole genome shotgun (WGS) entry which is preliminary data.</text>
</comment>